<name>A0ABU7TFL0_9HYPH</name>
<proteinExistence type="predicted"/>
<keyword evidence="2" id="KW-1185">Reference proteome</keyword>
<protein>
    <submittedName>
        <fullName evidence="1">Uncharacterized protein</fullName>
    </submittedName>
</protein>
<accession>A0ABU7TFL0</accession>
<evidence type="ECO:0000313" key="2">
    <source>
        <dbReference type="Proteomes" id="UP001349262"/>
    </source>
</evidence>
<sequence>MQIGRVEGCSRVLGKSQGYLGLPIRDESITFTGGGPETPAMTTAWLPIPEELAALVAGAPIHVRILGRAHPPIMVEVGAPPEA</sequence>
<dbReference type="Proteomes" id="UP001349262">
    <property type="component" value="Unassembled WGS sequence"/>
</dbReference>
<reference evidence="1 2" key="1">
    <citation type="journal article" date="2012" name="Genet. Mol. Biol.">
        <title>Analysis of 16S rRNA and mxaF genes revealing insights into Methylobacterium niche-specific plant association.</title>
        <authorList>
            <person name="Dourado M.N."/>
            <person name="Andreote F.D."/>
            <person name="Dini-Andreote F."/>
            <person name="Conti R."/>
            <person name="Araujo J.M."/>
            <person name="Araujo W.L."/>
        </authorList>
    </citation>
    <scope>NUCLEOTIDE SEQUENCE [LARGE SCALE GENOMIC DNA]</scope>
    <source>
        <strain evidence="1 2">SR1.6/4</strain>
    </source>
</reference>
<dbReference type="EMBL" id="MLBY01000005">
    <property type="protein sequence ID" value="MEE7459457.1"/>
    <property type="molecule type" value="Genomic_DNA"/>
</dbReference>
<evidence type="ECO:0000313" key="1">
    <source>
        <dbReference type="EMBL" id="MEE7459457.1"/>
    </source>
</evidence>
<gene>
    <name evidence="1" type="ORF">MRSR164_22490</name>
</gene>
<comment type="caution">
    <text evidence="1">The sequence shown here is derived from an EMBL/GenBank/DDBJ whole genome shotgun (WGS) entry which is preliminary data.</text>
</comment>
<organism evidence="1 2">
    <name type="scientific">Methylobacterium radiotolerans</name>
    <dbReference type="NCBI Taxonomy" id="31998"/>
    <lineage>
        <taxon>Bacteria</taxon>
        <taxon>Pseudomonadati</taxon>
        <taxon>Pseudomonadota</taxon>
        <taxon>Alphaproteobacteria</taxon>
        <taxon>Hyphomicrobiales</taxon>
        <taxon>Methylobacteriaceae</taxon>
        <taxon>Methylobacterium</taxon>
    </lineage>
</organism>